<feature type="compositionally biased region" description="Polar residues" evidence="1">
    <location>
        <begin position="52"/>
        <end position="69"/>
    </location>
</feature>
<organism evidence="3 4">
    <name type="scientific">Rattus norvegicus</name>
    <name type="common">Rat</name>
    <dbReference type="NCBI Taxonomy" id="10116"/>
    <lineage>
        <taxon>Eukaryota</taxon>
        <taxon>Metazoa</taxon>
        <taxon>Chordata</taxon>
        <taxon>Craniata</taxon>
        <taxon>Vertebrata</taxon>
        <taxon>Euteleostomi</taxon>
        <taxon>Mammalia</taxon>
        <taxon>Eutheria</taxon>
        <taxon>Euarchontoglires</taxon>
        <taxon>Glires</taxon>
        <taxon>Rodentia</taxon>
        <taxon>Myomorpha</taxon>
        <taxon>Muroidea</taxon>
        <taxon>Muridae</taxon>
        <taxon>Murinae</taxon>
        <taxon>Rattus</taxon>
    </lineage>
</organism>
<evidence type="ECO:0000256" key="1">
    <source>
        <dbReference type="SAM" id="MobiDB-lite"/>
    </source>
</evidence>
<accession>A6IHW8</accession>
<feature type="transmembrane region" description="Helical" evidence="2">
    <location>
        <begin position="14"/>
        <end position="32"/>
    </location>
</feature>
<proteinExistence type="predicted"/>
<keyword evidence="2" id="KW-0812">Transmembrane</keyword>
<evidence type="ECO:0000256" key="2">
    <source>
        <dbReference type="SAM" id="Phobius"/>
    </source>
</evidence>
<protein>
    <submittedName>
        <fullName evidence="3">Acyl-Coenzyme A dehydrogenase family, member 9, isoform CRA_f</fullName>
    </submittedName>
</protein>
<sequence>MVVPACNPTNNEGVFLFLHILTSMAVTIFKYLKIHYCQRPASPWRGLFESSGKMTQSQADGMFSAQESFPDSPLLPEKNSKNSLDSSSLANQKTSLLFTYRFRHLLQVPF</sequence>
<evidence type="ECO:0000313" key="5">
    <source>
        <dbReference type="RGD" id="727973"/>
    </source>
</evidence>
<keyword evidence="2" id="KW-0472">Membrane</keyword>
<name>A6IHW8_RAT</name>
<gene>
    <name evidence="3 5" type="primary">Acad9</name>
    <name evidence="3" type="ORF">rCG_41675</name>
</gene>
<dbReference type="Proteomes" id="UP000234681">
    <property type="component" value="Chromosome 2"/>
</dbReference>
<feature type="region of interest" description="Disordered" evidence="1">
    <location>
        <begin position="48"/>
        <end position="88"/>
    </location>
</feature>
<evidence type="ECO:0000313" key="4">
    <source>
        <dbReference type="Proteomes" id="UP000234681"/>
    </source>
</evidence>
<reference evidence="4" key="1">
    <citation type="submission" date="2005-09" db="EMBL/GenBank/DDBJ databases">
        <authorList>
            <person name="Mural R.J."/>
            <person name="Li P.W."/>
            <person name="Adams M.D."/>
            <person name="Amanatides P.G."/>
            <person name="Baden-Tillson H."/>
            <person name="Barnstead M."/>
            <person name="Chin S.H."/>
            <person name="Dew I."/>
            <person name="Evans C.A."/>
            <person name="Ferriera S."/>
            <person name="Flanigan M."/>
            <person name="Fosler C."/>
            <person name="Glodek A."/>
            <person name="Gu Z."/>
            <person name="Holt R.A."/>
            <person name="Jennings D."/>
            <person name="Kraft C.L."/>
            <person name="Lu F."/>
            <person name="Nguyen T."/>
            <person name="Nusskern D.R."/>
            <person name="Pfannkoch C.M."/>
            <person name="Sitter C."/>
            <person name="Sutton G.G."/>
            <person name="Venter J.C."/>
            <person name="Wang Z."/>
            <person name="Woodage T."/>
            <person name="Zheng X.H."/>
            <person name="Zhong F."/>
        </authorList>
    </citation>
    <scope>NUCLEOTIDE SEQUENCE [LARGE SCALE GENOMIC DNA]</scope>
    <source>
        <strain>BN</strain>
        <strain evidence="4">Sprague-Dawley</strain>
    </source>
</reference>
<evidence type="ECO:0000313" key="3">
    <source>
        <dbReference type="EMBL" id="EDM01266.1"/>
    </source>
</evidence>
<dbReference type="AlphaFoldDB" id="A6IHW8"/>
<dbReference type="RGD" id="727973">
    <property type="gene designation" value="Acad9"/>
</dbReference>
<dbReference type="EMBL" id="CH473961">
    <property type="protein sequence ID" value="EDM01266.1"/>
    <property type="molecule type" value="Genomic_DNA"/>
</dbReference>
<keyword evidence="2" id="KW-1133">Transmembrane helix</keyword>